<protein>
    <submittedName>
        <fullName evidence="1">Uncharacterized protein</fullName>
    </submittedName>
</protein>
<organism evidence="1 2">
    <name type="scientific">Burkholderia thailandensis (strain ATCC 700388 / DSM 13276 / CCUG 48851 / CIP 106301 / E264)</name>
    <dbReference type="NCBI Taxonomy" id="271848"/>
    <lineage>
        <taxon>Bacteria</taxon>
        <taxon>Pseudomonadati</taxon>
        <taxon>Pseudomonadota</taxon>
        <taxon>Betaproteobacteria</taxon>
        <taxon>Burkholderiales</taxon>
        <taxon>Burkholderiaceae</taxon>
        <taxon>Burkholderia</taxon>
        <taxon>pseudomallei group</taxon>
    </lineage>
</organism>
<reference evidence="1 2" key="1">
    <citation type="journal article" date="2005" name="BMC Genomics">
        <title>Bacterial genome adaptation to niches: divergence of the potential virulence genes in three Burkholderia species of different survival strategies.</title>
        <authorList>
            <person name="Kim H.S."/>
            <person name="Schell M.A."/>
            <person name="Yu Y."/>
            <person name="Ulrich R.L."/>
            <person name="Sarria S.H."/>
            <person name="Nierman W.C."/>
            <person name="DeShazer D."/>
        </authorList>
    </citation>
    <scope>NUCLEOTIDE SEQUENCE [LARGE SCALE GENOMIC DNA]</scope>
    <source>
        <strain evidence="2">ATCC 700388 / DSM 13276 / CCUG 48851 / CIP 106301 / E264</strain>
    </source>
</reference>
<keyword evidence="2" id="KW-1185">Reference proteome</keyword>
<gene>
    <name evidence="1" type="ordered locus">BTH_I3296</name>
</gene>
<sequence>MTVKIVVPTSGSFERGAAALCMNPPWLAGARAGYRRRAGQRCRFGPSQYPETIESSSWRT</sequence>
<name>Q2STG1_BURTA</name>
<dbReference type="HOGENOM" id="CLU_2932486_0_0_4"/>
<proteinExistence type="predicted"/>
<dbReference type="Proteomes" id="UP000001930">
    <property type="component" value="Chromosome I"/>
</dbReference>
<accession>Q2STG1</accession>
<evidence type="ECO:0000313" key="2">
    <source>
        <dbReference type="Proteomes" id="UP000001930"/>
    </source>
</evidence>
<evidence type="ECO:0000313" key="1">
    <source>
        <dbReference type="EMBL" id="ABC37021.1"/>
    </source>
</evidence>
<dbReference type="AlphaFoldDB" id="Q2STG1"/>
<dbReference type="EMBL" id="CP000086">
    <property type="protein sequence ID" value="ABC37021.1"/>
    <property type="molecule type" value="Genomic_DNA"/>
</dbReference>
<dbReference type="KEGG" id="bte:BTH_I3296"/>